<feature type="transmembrane region" description="Helical" evidence="12">
    <location>
        <begin position="319"/>
        <end position="340"/>
    </location>
</feature>
<dbReference type="EMBL" id="JBBHLI010000005">
    <property type="protein sequence ID" value="MEK9501334.1"/>
    <property type="molecule type" value="Genomic_DNA"/>
</dbReference>
<feature type="transmembrane region" description="Helical" evidence="12">
    <location>
        <begin position="401"/>
        <end position="423"/>
    </location>
</feature>
<feature type="transmembrane region" description="Helical" evidence="12">
    <location>
        <begin position="92"/>
        <end position="113"/>
    </location>
</feature>
<keyword evidence="6 12" id="KW-0812">Transmembrane</keyword>
<keyword evidence="3 12" id="KW-0813">Transport</keyword>
<dbReference type="PANTHER" id="PTHR30365">
    <property type="entry name" value="CYTOCHROME D UBIQUINOL OXIDASE"/>
    <property type="match status" value="1"/>
</dbReference>
<evidence type="ECO:0000256" key="11">
    <source>
        <dbReference type="ARBA" id="ARBA00023136"/>
    </source>
</evidence>
<keyword evidence="14" id="KW-1185">Reference proteome</keyword>
<dbReference type="Pfam" id="PF01654">
    <property type="entry name" value="Cyt_bd_oxida_I"/>
    <property type="match status" value="1"/>
</dbReference>
<feature type="transmembrane region" description="Helical" evidence="12">
    <location>
        <begin position="125"/>
        <end position="145"/>
    </location>
</feature>
<keyword evidence="5 12" id="KW-0349">Heme</keyword>
<evidence type="ECO:0000256" key="3">
    <source>
        <dbReference type="ARBA" id="ARBA00022448"/>
    </source>
</evidence>
<evidence type="ECO:0000256" key="9">
    <source>
        <dbReference type="ARBA" id="ARBA00022989"/>
    </source>
</evidence>
<evidence type="ECO:0000256" key="10">
    <source>
        <dbReference type="ARBA" id="ARBA00023004"/>
    </source>
</evidence>
<keyword evidence="11 12" id="KW-0472">Membrane</keyword>
<evidence type="ECO:0000256" key="4">
    <source>
        <dbReference type="ARBA" id="ARBA00022475"/>
    </source>
</evidence>
<accession>A0ABU9EB52</accession>
<keyword evidence="4 12" id="KW-1003">Cell membrane</keyword>
<keyword evidence="7 12" id="KW-0479">Metal-binding</keyword>
<dbReference type="PIRSF" id="PIRSF006446">
    <property type="entry name" value="Cyt_quinol_oxidase_1"/>
    <property type="match status" value="1"/>
</dbReference>
<name>A0ABU9EB52_9BACT</name>
<sequence length="452" mass="47921">MTDLLAARSQMAVSLAFHIVFAAIGIGLPALMLVSEALWLRTGRDVYLRLTRAWSRGLAVLFAVGAVSGTVLSFELGLLWPRFMEVAGPLVGMPFSLEGLAFFTEAIFLGIYLYGWKRVSRGAHFAAGVVVALSGAASALFVLSVNGWMNSPTGFIPGDPGSAPVIDPVAAMTNPFWIANTVHMLIAAYTATAFGAAAVHAWRILKGADTALHHAGLRIALVVGAVMALLQPLSGDVTARLVAHEQPAKLAAMEAHFETGPCAPLRIGGWPDEATGTVRFDLEIPCGLSLLVGHSPDAVVTGLNDIPADERPPVLPVHIAFQVMVGIGTLLAAMGVWTGVRLVRRLPLHRPLWFLRLAVVAGPLAFVAIQAGWVVTEVGRQPWIIYGVMRTEDAVTPMPGLVVPFTAFTLLYVFLSWVVVVLMRRIARMEDAEDAEWSGGSGDSGAAGEAGA</sequence>
<feature type="transmembrane region" description="Helical" evidence="12">
    <location>
        <begin position="58"/>
        <end position="80"/>
    </location>
</feature>
<evidence type="ECO:0000256" key="7">
    <source>
        <dbReference type="ARBA" id="ARBA00022723"/>
    </source>
</evidence>
<dbReference type="PANTHER" id="PTHR30365:SF14">
    <property type="entry name" value="CYTOCHROME BD MENAQUINOL OXIDASE SUBUNIT I-RELATED"/>
    <property type="match status" value="1"/>
</dbReference>
<dbReference type="RefSeq" id="WP_405275939.1">
    <property type="nucleotide sequence ID" value="NZ_JBBHLI010000005.1"/>
</dbReference>
<reference evidence="13 14" key="1">
    <citation type="submission" date="2024-02" db="EMBL/GenBank/DDBJ databases">
        <title>A novel Gemmatimonadota bacterium.</title>
        <authorList>
            <person name="Du Z.-J."/>
            <person name="Ye Y.-Q."/>
        </authorList>
    </citation>
    <scope>NUCLEOTIDE SEQUENCE [LARGE SCALE GENOMIC DNA]</scope>
    <source>
        <strain evidence="13 14">DH-20</strain>
    </source>
</reference>
<keyword evidence="10 12" id="KW-0408">Iron</keyword>
<feature type="transmembrane region" description="Helical" evidence="12">
    <location>
        <begin position="15"/>
        <end position="38"/>
    </location>
</feature>
<evidence type="ECO:0000256" key="5">
    <source>
        <dbReference type="ARBA" id="ARBA00022617"/>
    </source>
</evidence>
<feature type="transmembrane region" description="Helical" evidence="12">
    <location>
        <begin position="352"/>
        <end position="373"/>
    </location>
</feature>
<comment type="caution">
    <text evidence="13">The sequence shown here is derived from an EMBL/GenBank/DDBJ whole genome shotgun (WGS) entry which is preliminary data.</text>
</comment>
<dbReference type="Proteomes" id="UP001484239">
    <property type="component" value="Unassembled WGS sequence"/>
</dbReference>
<proteinExistence type="inferred from homology"/>
<protein>
    <submittedName>
        <fullName evidence="13">Cytochrome ubiquinol oxidase subunit I</fullName>
    </submittedName>
</protein>
<evidence type="ECO:0000256" key="1">
    <source>
        <dbReference type="ARBA" id="ARBA00004651"/>
    </source>
</evidence>
<feature type="transmembrane region" description="Helical" evidence="12">
    <location>
        <begin position="177"/>
        <end position="199"/>
    </location>
</feature>
<evidence type="ECO:0000313" key="13">
    <source>
        <dbReference type="EMBL" id="MEK9501334.1"/>
    </source>
</evidence>
<dbReference type="InterPro" id="IPR002585">
    <property type="entry name" value="Cyt-d_ubiquinol_oxidase_su_1"/>
</dbReference>
<evidence type="ECO:0000256" key="2">
    <source>
        <dbReference type="ARBA" id="ARBA00009819"/>
    </source>
</evidence>
<feature type="transmembrane region" description="Helical" evidence="12">
    <location>
        <begin position="211"/>
        <end position="230"/>
    </location>
</feature>
<keyword evidence="8 12" id="KW-0249">Electron transport</keyword>
<comment type="subcellular location">
    <subcellularLocation>
        <location evidence="1">Cell membrane</location>
        <topology evidence="1">Multi-pass membrane protein</topology>
    </subcellularLocation>
</comment>
<evidence type="ECO:0000313" key="14">
    <source>
        <dbReference type="Proteomes" id="UP001484239"/>
    </source>
</evidence>
<evidence type="ECO:0000256" key="12">
    <source>
        <dbReference type="PIRNR" id="PIRNR006446"/>
    </source>
</evidence>
<evidence type="ECO:0000256" key="6">
    <source>
        <dbReference type="ARBA" id="ARBA00022692"/>
    </source>
</evidence>
<keyword evidence="9 12" id="KW-1133">Transmembrane helix</keyword>
<evidence type="ECO:0000256" key="8">
    <source>
        <dbReference type="ARBA" id="ARBA00022982"/>
    </source>
</evidence>
<organism evidence="13 14">
    <name type="scientific">Gaopeijia maritima</name>
    <dbReference type="NCBI Taxonomy" id="3119007"/>
    <lineage>
        <taxon>Bacteria</taxon>
        <taxon>Pseudomonadati</taxon>
        <taxon>Gemmatimonadota</taxon>
        <taxon>Longimicrobiia</taxon>
        <taxon>Gaopeijiales</taxon>
        <taxon>Gaopeijiaceae</taxon>
        <taxon>Gaopeijia</taxon>
    </lineage>
</organism>
<comment type="similarity">
    <text evidence="2 12">Belongs to the cytochrome ubiquinol oxidase subunit 1 family.</text>
</comment>
<gene>
    <name evidence="13" type="ORF">WI372_10140</name>
</gene>